<evidence type="ECO:0008006" key="4">
    <source>
        <dbReference type="Google" id="ProtNLM"/>
    </source>
</evidence>
<reference evidence="2 3" key="1">
    <citation type="submission" date="2023-05" db="EMBL/GenBank/DDBJ databases">
        <title>Streptantibioticus silvisoli sp. nov., acidotolerant actinomycetes 1 from pine litter.</title>
        <authorList>
            <person name="Swiecimska M."/>
            <person name="Golinska P."/>
            <person name="Sangal V."/>
            <person name="Wachnowicz B."/>
            <person name="Goodfellow M."/>
        </authorList>
    </citation>
    <scope>NUCLEOTIDE SEQUENCE [LARGE SCALE GENOMIC DNA]</scope>
    <source>
        <strain evidence="2 3">DSM 42109</strain>
    </source>
</reference>
<name>A0ABT6ZUA2_9ACTN</name>
<keyword evidence="1" id="KW-0732">Signal</keyword>
<dbReference type="Proteomes" id="UP001214441">
    <property type="component" value="Unassembled WGS sequence"/>
</dbReference>
<proteinExistence type="predicted"/>
<comment type="caution">
    <text evidence="2">The sequence shown here is derived from an EMBL/GenBank/DDBJ whole genome shotgun (WGS) entry which is preliminary data.</text>
</comment>
<keyword evidence="3" id="KW-1185">Reference proteome</keyword>
<dbReference type="RefSeq" id="WP_274042344.1">
    <property type="nucleotide sequence ID" value="NZ_JANCPR020000007.1"/>
</dbReference>
<sequence>MRPKSVGRLAAVASATLLLVGMASTSPAQAQGPGPIVYSIEFSNPQEKDNDNLPEPYGYVSVNGVGRQTTLWEHPDRDLNTPTLPRYPESGVTHRFVDHSVRGVCAEVGEDDTGINRDDVLAAGCAPYHGPGEYTIPGEDGSVTVTIHHLS</sequence>
<protein>
    <recommendedName>
        <fullName evidence="4">Secreted protein</fullName>
    </recommendedName>
</protein>
<evidence type="ECO:0000313" key="3">
    <source>
        <dbReference type="Proteomes" id="UP001214441"/>
    </source>
</evidence>
<evidence type="ECO:0000313" key="2">
    <source>
        <dbReference type="EMBL" id="MDJ1132028.1"/>
    </source>
</evidence>
<accession>A0ABT6ZUA2</accession>
<feature type="chain" id="PRO_5045958633" description="Secreted protein" evidence="1">
    <location>
        <begin position="31"/>
        <end position="151"/>
    </location>
</feature>
<gene>
    <name evidence="2" type="ORF">NMN56_008690</name>
</gene>
<feature type="signal peptide" evidence="1">
    <location>
        <begin position="1"/>
        <end position="30"/>
    </location>
</feature>
<organism evidence="2 3">
    <name type="scientific">Streptomyces iconiensis</name>
    <dbReference type="NCBI Taxonomy" id="1384038"/>
    <lineage>
        <taxon>Bacteria</taxon>
        <taxon>Bacillati</taxon>
        <taxon>Actinomycetota</taxon>
        <taxon>Actinomycetes</taxon>
        <taxon>Kitasatosporales</taxon>
        <taxon>Streptomycetaceae</taxon>
        <taxon>Streptomyces</taxon>
    </lineage>
</organism>
<evidence type="ECO:0000256" key="1">
    <source>
        <dbReference type="SAM" id="SignalP"/>
    </source>
</evidence>
<dbReference type="EMBL" id="JANCPR020000007">
    <property type="protein sequence ID" value="MDJ1132028.1"/>
    <property type="molecule type" value="Genomic_DNA"/>
</dbReference>